<reference evidence="1" key="1">
    <citation type="submission" date="2014-05" db="EMBL/GenBank/DDBJ databases">
        <authorList>
            <person name="Chronopoulou M."/>
        </authorList>
    </citation>
    <scope>NUCLEOTIDE SEQUENCE</scope>
    <source>
        <tissue evidence="1">Whole organism</tissue>
    </source>
</reference>
<dbReference type="EMBL" id="HACA01030032">
    <property type="protein sequence ID" value="CDW47393.1"/>
    <property type="molecule type" value="Transcribed_RNA"/>
</dbReference>
<dbReference type="AlphaFoldDB" id="A0A0K2VA43"/>
<protein>
    <submittedName>
        <fullName evidence="1">Uncharacterized protein</fullName>
    </submittedName>
</protein>
<sequence length="38" mass="4512">MVKKLFFKNDMYQTNLKSIKKNIDPAKILMNLPIPVYI</sequence>
<dbReference type="EMBL" id="HACA01030031">
    <property type="protein sequence ID" value="CDW47392.1"/>
    <property type="molecule type" value="Transcribed_RNA"/>
</dbReference>
<evidence type="ECO:0000313" key="1">
    <source>
        <dbReference type="EMBL" id="CDW47393.1"/>
    </source>
</evidence>
<name>A0A0K2VA43_LEPSM</name>
<organism evidence="1">
    <name type="scientific">Lepeophtheirus salmonis</name>
    <name type="common">Salmon louse</name>
    <name type="synonym">Caligus salmonis</name>
    <dbReference type="NCBI Taxonomy" id="72036"/>
    <lineage>
        <taxon>Eukaryota</taxon>
        <taxon>Metazoa</taxon>
        <taxon>Ecdysozoa</taxon>
        <taxon>Arthropoda</taxon>
        <taxon>Crustacea</taxon>
        <taxon>Multicrustacea</taxon>
        <taxon>Hexanauplia</taxon>
        <taxon>Copepoda</taxon>
        <taxon>Siphonostomatoida</taxon>
        <taxon>Caligidae</taxon>
        <taxon>Lepeophtheirus</taxon>
    </lineage>
</organism>
<accession>A0A0K2VA43</accession>
<proteinExistence type="predicted"/>